<feature type="domain" description="ABC transporter" evidence="6">
    <location>
        <begin position="2"/>
        <end position="235"/>
    </location>
</feature>
<organism evidence="7 8">
    <name type="scientific">Candidatus Finniella inopinata</name>
    <dbReference type="NCBI Taxonomy" id="1696036"/>
    <lineage>
        <taxon>Bacteria</taxon>
        <taxon>Pseudomonadati</taxon>
        <taxon>Pseudomonadota</taxon>
        <taxon>Alphaproteobacteria</taxon>
        <taxon>Holosporales</taxon>
        <taxon>Candidatus Paracaedibacteraceae</taxon>
        <taxon>Candidatus Finniella</taxon>
    </lineage>
</organism>
<comment type="caution">
    <text evidence="7">The sequence shown here is derived from an EMBL/GenBank/DDBJ whole genome shotgun (WGS) entry which is preliminary data.</text>
</comment>
<dbReference type="PANTHER" id="PTHR43820:SF4">
    <property type="entry name" value="HIGH-AFFINITY BRANCHED-CHAIN AMINO ACID TRANSPORT ATP-BINDING PROTEIN LIVF"/>
    <property type="match status" value="1"/>
</dbReference>
<dbReference type="CDD" id="cd03224">
    <property type="entry name" value="ABC_TM1139_LivF_branched"/>
    <property type="match status" value="1"/>
</dbReference>
<gene>
    <name evidence="7" type="ORF">EQU50_00830</name>
</gene>
<dbReference type="SUPFAM" id="SSF52540">
    <property type="entry name" value="P-loop containing nucleoside triphosphate hydrolases"/>
    <property type="match status" value="1"/>
</dbReference>
<evidence type="ECO:0000256" key="4">
    <source>
        <dbReference type="ARBA" id="ARBA00022840"/>
    </source>
</evidence>
<accession>A0A4Q7DJ83</accession>
<dbReference type="PROSITE" id="PS50893">
    <property type="entry name" value="ABC_TRANSPORTER_2"/>
    <property type="match status" value="1"/>
</dbReference>
<keyword evidence="5" id="KW-0029">Amino-acid transport</keyword>
<dbReference type="PANTHER" id="PTHR43820">
    <property type="entry name" value="HIGH-AFFINITY BRANCHED-CHAIN AMINO ACID TRANSPORT ATP-BINDING PROTEIN LIVF"/>
    <property type="match status" value="1"/>
</dbReference>
<protein>
    <submittedName>
        <fullName evidence="7">ABC transporter ATP-binding protein</fullName>
    </submittedName>
</protein>
<dbReference type="Pfam" id="PF00005">
    <property type="entry name" value="ABC_tran"/>
    <property type="match status" value="1"/>
</dbReference>
<evidence type="ECO:0000256" key="3">
    <source>
        <dbReference type="ARBA" id="ARBA00022741"/>
    </source>
</evidence>
<dbReference type="GO" id="GO:0015658">
    <property type="term" value="F:branched-chain amino acid transmembrane transporter activity"/>
    <property type="evidence" value="ECO:0007669"/>
    <property type="project" value="TreeGrafter"/>
</dbReference>
<dbReference type="PROSITE" id="PS00211">
    <property type="entry name" value="ABC_TRANSPORTER_1"/>
    <property type="match status" value="1"/>
</dbReference>
<dbReference type="InterPro" id="IPR052156">
    <property type="entry name" value="BCAA_Transport_ATP-bd_LivF"/>
</dbReference>
<dbReference type="AlphaFoldDB" id="A0A4Q7DJ83"/>
<evidence type="ECO:0000313" key="7">
    <source>
        <dbReference type="EMBL" id="RZI46802.1"/>
    </source>
</evidence>
<keyword evidence="8" id="KW-1185">Reference proteome</keyword>
<evidence type="ECO:0000313" key="8">
    <source>
        <dbReference type="Proteomes" id="UP000293550"/>
    </source>
</evidence>
<evidence type="ECO:0000256" key="2">
    <source>
        <dbReference type="ARBA" id="ARBA00022448"/>
    </source>
</evidence>
<dbReference type="Proteomes" id="UP000293550">
    <property type="component" value="Unassembled WGS sequence"/>
</dbReference>
<keyword evidence="3" id="KW-0547">Nucleotide-binding</keyword>
<dbReference type="OrthoDB" id="9806149at2"/>
<comment type="similarity">
    <text evidence="1">Belongs to the ABC transporter superfamily.</text>
</comment>
<dbReference type="GO" id="GO:0005524">
    <property type="term" value="F:ATP binding"/>
    <property type="evidence" value="ECO:0007669"/>
    <property type="project" value="UniProtKB-KW"/>
</dbReference>
<dbReference type="Gene3D" id="3.40.50.300">
    <property type="entry name" value="P-loop containing nucleotide triphosphate hydrolases"/>
    <property type="match status" value="1"/>
</dbReference>
<evidence type="ECO:0000256" key="1">
    <source>
        <dbReference type="ARBA" id="ARBA00005417"/>
    </source>
</evidence>
<dbReference type="InterPro" id="IPR003593">
    <property type="entry name" value="AAA+_ATPase"/>
</dbReference>
<dbReference type="GO" id="GO:0015807">
    <property type="term" value="P:L-amino acid transport"/>
    <property type="evidence" value="ECO:0007669"/>
    <property type="project" value="TreeGrafter"/>
</dbReference>
<dbReference type="InterPro" id="IPR017871">
    <property type="entry name" value="ABC_transporter-like_CS"/>
</dbReference>
<dbReference type="SMART" id="SM00382">
    <property type="entry name" value="AAA"/>
    <property type="match status" value="1"/>
</dbReference>
<evidence type="ECO:0000259" key="6">
    <source>
        <dbReference type="PROSITE" id="PS50893"/>
    </source>
</evidence>
<dbReference type="EMBL" id="SCFB01000002">
    <property type="protein sequence ID" value="RZI46802.1"/>
    <property type="molecule type" value="Genomic_DNA"/>
</dbReference>
<dbReference type="InterPro" id="IPR027417">
    <property type="entry name" value="P-loop_NTPase"/>
</dbReference>
<keyword evidence="2" id="KW-0813">Transport</keyword>
<reference evidence="7 8" key="1">
    <citation type="submission" date="2018-10" db="EMBL/GenBank/DDBJ databases">
        <title>An updated phylogeny of the Alphaproteobacteria reveals that the parasitic Rickettsiales and Holosporales have independent origins.</title>
        <authorList>
            <person name="Munoz-Gomez S.A."/>
            <person name="Hess S."/>
            <person name="Burger G."/>
            <person name="Lang B.F."/>
            <person name="Susko E."/>
            <person name="Slamovits C.H."/>
            <person name="Roger A.J."/>
        </authorList>
    </citation>
    <scope>NUCLEOTIDE SEQUENCE [LARGE SCALE GENOMIC DNA]</scope>
    <source>
        <strain evidence="7">HOLO01</strain>
    </source>
</reference>
<dbReference type="RefSeq" id="WP_130153276.1">
    <property type="nucleotide sequence ID" value="NZ_SCFB01000002.1"/>
</dbReference>
<proteinExistence type="inferred from homology"/>
<dbReference type="InterPro" id="IPR003439">
    <property type="entry name" value="ABC_transporter-like_ATP-bd"/>
</dbReference>
<name>A0A4Q7DJ83_9PROT</name>
<evidence type="ECO:0000256" key="5">
    <source>
        <dbReference type="ARBA" id="ARBA00022970"/>
    </source>
</evidence>
<keyword evidence="4 7" id="KW-0067">ATP-binding</keyword>
<dbReference type="GO" id="GO:0016887">
    <property type="term" value="F:ATP hydrolysis activity"/>
    <property type="evidence" value="ECO:0007669"/>
    <property type="project" value="InterPro"/>
</dbReference>
<sequence>MLEIKNLYVGYGAFEVLHGIDLKIGKGQLVSLIGTNGAGKTTLLNTLAGIHRPTEGEVRFKGVNITAFRPCQTYQLGLAYMAEGHPIFQSLTVQENLELGGIAVGLSSRQQRNKFEEVYHLFPFLEQRLKQRAGTFSGGEQQLLSLARCLMTTPQLILCDEPTLGLAPFMVKELFRILKHLHTQGTTLLLVEQNVEQALLFCDEAFVLEQGRIILSGTGDELLKNPDVQRSYLGG</sequence>